<sequence>MVPAQDDDDDEELVEIPAESLPENIMGFAIASFIRDFHAQAADRSVKRMGLRGVRMSVALTIVAFTVGLQAFIIYETKQLVTPPYVQAIRTVYSDFQNLTYRDDDGTPHLVYTNYGGARGIPGHYNHNHFQALSAEEQEEVCSISLSQPWFIFTLLFIWGIAVTESLRSTIVLMLRLLLPSATKWKEDMRESVEVNGDTMTVKSLPTCVKFAFCWFLFLPKLLVTFVLLWLGCRFLVATMSFGDVLRNAVALTFILGIPELMFRVLVPMRGRLETTQTHVRSVFSRERANVFTYFGTFSLLFVVGLWVVLYMTWIQDVLPQYNWDVHITCDDYLSHLR</sequence>
<feature type="transmembrane region" description="Helical" evidence="1">
    <location>
        <begin position="249"/>
        <end position="267"/>
    </location>
</feature>
<keyword evidence="1" id="KW-0812">Transmembrane</keyword>
<keyword evidence="1" id="KW-0472">Membrane</keyword>
<evidence type="ECO:0000256" key="1">
    <source>
        <dbReference type="SAM" id="Phobius"/>
    </source>
</evidence>
<feature type="transmembrane region" description="Helical" evidence="1">
    <location>
        <begin position="291"/>
        <end position="314"/>
    </location>
</feature>
<proteinExistence type="predicted"/>
<organism evidence="2">
    <name type="scientific">Noctiluca scintillans</name>
    <name type="common">Sea sparkle</name>
    <name type="synonym">Red tide dinoflagellate</name>
    <dbReference type="NCBI Taxonomy" id="2966"/>
    <lineage>
        <taxon>Eukaryota</taxon>
        <taxon>Sar</taxon>
        <taxon>Alveolata</taxon>
        <taxon>Dinophyceae</taxon>
        <taxon>Noctilucales</taxon>
        <taxon>Noctilucaceae</taxon>
        <taxon>Noctiluca</taxon>
    </lineage>
</organism>
<protein>
    <submittedName>
        <fullName evidence="2">Uncharacterized protein</fullName>
    </submittedName>
</protein>
<keyword evidence="1" id="KW-1133">Transmembrane helix</keyword>
<evidence type="ECO:0000313" key="2">
    <source>
        <dbReference type="EMBL" id="CAD8838320.1"/>
    </source>
</evidence>
<feature type="transmembrane region" description="Helical" evidence="1">
    <location>
        <begin position="213"/>
        <end position="237"/>
    </location>
</feature>
<name>A0A7S1F1L1_NOCSC</name>
<gene>
    <name evidence="2" type="ORF">NSCI0253_LOCUS12668</name>
</gene>
<dbReference type="EMBL" id="HBFQ01018116">
    <property type="protein sequence ID" value="CAD8838320.1"/>
    <property type="molecule type" value="Transcribed_RNA"/>
</dbReference>
<accession>A0A7S1F1L1</accession>
<feature type="transmembrane region" description="Helical" evidence="1">
    <location>
        <begin position="150"/>
        <end position="179"/>
    </location>
</feature>
<feature type="transmembrane region" description="Helical" evidence="1">
    <location>
        <begin position="54"/>
        <end position="75"/>
    </location>
</feature>
<reference evidence="2" key="1">
    <citation type="submission" date="2021-01" db="EMBL/GenBank/DDBJ databases">
        <authorList>
            <person name="Corre E."/>
            <person name="Pelletier E."/>
            <person name="Niang G."/>
            <person name="Scheremetjew M."/>
            <person name="Finn R."/>
            <person name="Kale V."/>
            <person name="Holt S."/>
            <person name="Cochrane G."/>
            <person name="Meng A."/>
            <person name="Brown T."/>
            <person name="Cohen L."/>
        </authorList>
    </citation>
    <scope>NUCLEOTIDE SEQUENCE</scope>
</reference>
<dbReference type="AlphaFoldDB" id="A0A7S1F1L1"/>